<dbReference type="Gene3D" id="3.30.2350.10">
    <property type="entry name" value="Pseudouridine synthase"/>
    <property type="match status" value="1"/>
</dbReference>
<protein>
    <recommendedName>
        <fullName evidence="3">Pseudouridine synthase RsuA/RluA-like domain-containing protein</fullName>
    </recommendedName>
</protein>
<feature type="compositionally biased region" description="Low complexity" evidence="2">
    <location>
        <begin position="277"/>
        <end position="300"/>
    </location>
</feature>
<comment type="similarity">
    <text evidence="1">Belongs to the pseudouridine synthase RluA family.</text>
</comment>
<reference evidence="4 5" key="1">
    <citation type="journal article" date="2023" name="Commun. Biol.">
        <title>Reorganization of the ancestral sex-determining regions during the evolution of trioecy in Pleodorina starrii.</title>
        <authorList>
            <person name="Takahashi K."/>
            <person name="Suzuki S."/>
            <person name="Kawai-Toyooka H."/>
            <person name="Yamamoto K."/>
            <person name="Hamaji T."/>
            <person name="Ootsuki R."/>
            <person name="Yamaguchi H."/>
            <person name="Kawachi M."/>
            <person name="Higashiyama T."/>
            <person name="Nozaki H."/>
        </authorList>
    </citation>
    <scope>NUCLEOTIDE SEQUENCE [LARGE SCALE GENOMIC DNA]</scope>
    <source>
        <strain evidence="4 5">NIES-4479</strain>
    </source>
</reference>
<organism evidence="4 5">
    <name type="scientific">Pleodorina starrii</name>
    <dbReference type="NCBI Taxonomy" id="330485"/>
    <lineage>
        <taxon>Eukaryota</taxon>
        <taxon>Viridiplantae</taxon>
        <taxon>Chlorophyta</taxon>
        <taxon>core chlorophytes</taxon>
        <taxon>Chlorophyceae</taxon>
        <taxon>CS clade</taxon>
        <taxon>Chlamydomonadales</taxon>
        <taxon>Volvocaceae</taxon>
        <taxon>Pleodorina</taxon>
    </lineage>
</organism>
<dbReference type="Pfam" id="PF00849">
    <property type="entry name" value="PseudoU_synth_2"/>
    <property type="match status" value="1"/>
</dbReference>
<dbReference type="GO" id="GO:0009982">
    <property type="term" value="F:pseudouridine synthase activity"/>
    <property type="evidence" value="ECO:0007669"/>
    <property type="project" value="InterPro"/>
</dbReference>
<gene>
    <name evidence="4" type="primary">PLEST002136</name>
    <name evidence="4" type="ORF">PLESTB_001603300</name>
</gene>
<dbReference type="GO" id="GO:0000455">
    <property type="term" value="P:enzyme-directed rRNA pseudouridine synthesis"/>
    <property type="evidence" value="ECO:0007669"/>
    <property type="project" value="TreeGrafter"/>
</dbReference>
<evidence type="ECO:0000256" key="1">
    <source>
        <dbReference type="ARBA" id="ARBA00010876"/>
    </source>
</evidence>
<dbReference type="InterPro" id="IPR006145">
    <property type="entry name" value="PsdUridine_synth_RsuA/RluA"/>
</dbReference>
<dbReference type="AlphaFoldDB" id="A0A9W6BYZ1"/>
<accession>A0A9W6BYZ1</accession>
<feature type="region of interest" description="Disordered" evidence="2">
    <location>
        <begin position="568"/>
        <end position="662"/>
    </location>
</feature>
<feature type="compositionally biased region" description="Low complexity" evidence="2">
    <location>
        <begin position="60"/>
        <end position="76"/>
    </location>
</feature>
<evidence type="ECO:0000256" key="2">
    <source>
        <dbReference type="SAM" id="MobiDB-lite"/>
    </source>
</evidence>
<dbReference type="PANTHER" id="PTHR21600">
    <property type="entry name" value="MITOCHONDRIAL RNA PSEUDOURIDINE SYNTHASE"/>
    <property type="match status" value="1"/>
</dbReference>
<feature type="region of interest" description="Disordered" evidence="2">
    <location>
        <begin position="143"/>
        <end position="191"/>
    </location>
</feature>
<dbReference type="CDD" id="cd02869">
    <property type="entry name" value="PseudoU_synth_RluA_like"/>
    <property type="match status" value="1"/>
</dbReference>
<evidence type="ECO:0000313" key="4">
    <source>
        <dbReference type="EMBL" id="GLC60355.1"/>
    </source>
</evidence>
<dbReference type="PANTHER" id="PTHR21600:SF87">
    <property type="entry name" value="RNA PSEUDOURIDYLATE SYNTHASE DOMAIN-CONTAINING PROTEIN 1"/>
    <property type="match status" value="1"/>
</dbReference>
<proteinExistence type="inferred from homology"/>
<feature type="region of interest" description="Disordered" evidence="2">
    <location>
        <begin position="244"/>
        <end position="311"/>
    </location>
</feature>
<name>A0A9W6BYZ1_9CHLO</name>
<feature type="compositionally biased region" description="Low complexity" evidence="2">
    <location>
        <begin position="90"/>
        <end position="100"/>
    </location>
</feature>
<dbReference type="GO" id="GO:0003723">
    <property type="term" value="F:RNA binding"/>
    <property type="evidence" value="ECO:0007669"/>
    <property type="project" value="InterPro"/>
</dbReference>
<evidence type="ECO:0000313" key="5">
    <source>
        <dbReference type="Proteomes" id="UP001165080"/>
    </source>
</evidence>
<dbReference type="InterPro" id="IPR020103">
    <property type="entry name" value="PsdUridine_synth_cat_dom_sf"/>
</dbReference>
<feature type="region of interest" description="Disordered" evidence="2">
    <location>
        <begin position="47"/>
        <end position="104"/>
    </location>
</feature>
<dbReference type="Proteomes" id="UP001165080">
    <property type="component" value="Unassembled WGS sequence"/>
</dbReference>
<comment type="caution">
    <text evidence="4">The sequence shown here is derived from an EMBL/GenBank/DDBJ whole genome shotgun (WGS) entry which is preliminary data.</text>
</comment>
<dbReference type="SUPFAM" id="SSF55120">
    <property type="entry name" value="Pseudouridine synthase"/>
    <property type="match status" value="1"/>
</dbReference>
<feature type="compositionally biased region" description="Low complexity" evidence="2">
    <location>
        <begin position="630"/>
        <end position="646"/>
    </location>
</feature>
<dbReference type="EMBL" id="BRXU01000034">
    <property type="protein sequence ID" value="GLC60355.1"/>
    <property type="molecule type" value="Genomic_DNA"/>
</dbReference>
<keyword evidence="5" id="KW-1185">Reference proteome</keyword>
<evidence type="ECO:0000259" key="3">
    <source>
        <dbReference type="Pfam" id="PF00849"/>
    </source>
</evidence>
<sequence>MLATSLLSNAHSPAGLALCRHLYAAAYYKTASARRNLKAFGRPCLGAASATPAPESPDSRQAAAGRRAARPAAVMADNERQNSAPRKRSAAPLSSSPSPSTVTYPTAEAAATLPEGQSAAAIAPKLGEAAADSAAHVGVQLRSSNHGSPVEDDSGSANELPQPGSLSASPPPPQRRPSSSSHTGGQAASSRGIPQAMVVVAQVTVPPECGPAAPLPELLKRLVPEHCPSVTAAKRTLRRRLVLRIPPPPTRGSETPAAGATAHLDDIPPSTAAGPFSEDAASAADGASEAAASGGSAVGSPPHPSGEVLSTTDYCRPGDVLQLLARRGTGIMGWVGAAVATAKDNYNRGGGGGGMNADAAAGSGSGAAAAASLQGLPVAYEDEHLAVVIKPPGIGTQGSGPGTVQGRLKYCLQPTELVGALNRPQQVHRLDAPTGGLLLVAKTHVALRGLAADLHHRRMTKRYCALVKGERSGSGTIDMPLSGKPCVTSYTVVHTSAVPPLAPPPDATTAGPAAQETAGDCGRLQRTALTKISLWPHTGRTHQLRKHMAYTGTPILGDLRYRGARDSADPRVTCASNTAGSEGAGGDGGSDRRVSASGDDAAAGSGNESDASVSGEELWPEVKGEGPTGDGARAGATAVGAGTGDASSSKCGGEDGDADREVHRPPADTDWALAVAAAAAAAAPARGGGGDYLADGSPVSLCLWAVGLSFRHPVTGRRLEVDIADWAEAVYDNILQRDAAAKAADAAAAGAVATASFVGGSGSSSEARSG</sequence>
<feature type="domain" description="Pseudouridine synthase RsuA/RluA-like" evidence="3">
    <location>
        <begin position="384"/>
        <end position="549"/>
    </location>
</feature>
<dbReference type="InterPro" id="IPR050188">
    <property type="entry name" value="RluA_PseudoU_synthase"/>
</dbReference>
<feature type="compositionally biased region" description="Low complexity" evidence="2">
    <location>
        <begin position="595"/>
        <end position="612"/>
    </location>
</feature>